<evidence type="ECO:0000313" key="3">
    <source>
        <dbReference type="Proteomes" id="UP000827092"/>
    </source>
</evidence>
<proteinExistence type="predicted"/>
<keyword evidence="3" id="KW-1185">Reference proteome</keyword>
<dbReference type="AlphaFoldDB" id="A0AAV6TZX6"/>
<evidence type="ECO:0000313" key="2">
    <source>
        <dbReference type="EMBL" id="KAG8177314.1"/>
    </source>
</evidence>
<protein>
    <submittedName>
        <fullName evidence="2">Uncharacterized protein</fullName>
    </submittedName>
</protein>
<gene>
    <name evidence="2" type="ORF">JTE90_018340</name>
</gene>
<dbReference type="Proteomes" id="UP000827092">
    <property type="component" value="Unassembled WGS sequence"/>
</dbReference>
<accession>A0AAV6TZX6</accession>
<reference evidence="2 3" key="1">
    <citation type="journal article" date="2022" name="Nat. Ecol. Evol.">
        <title>A masculinizing supergene underlies an exaggerated male reproductive morph in a spider.</title>
        <authorList>
            <person name="Hendrickx F."/>
            <person name="De Corte Z."/>
            <person name="Sonet G."/>
            <person name="Van Belleghem S.M."/>
            <person name="Kostlbacher S."/>
            <person name="Vangestel C."/>
        </authorList>
    </citation>
    <scope>NUCLEOTIDE SEQUENCE [LARGE SCALE GENOMIC DNA]</scope>
    <source>
        <strain evidence="2">W744_W776</strain>
    </source>
</reference>
<comment type="caution">
    <text evidence="2">The sequence shown here is derived from an EMBL/GenBank/DDBJ whole genome shotgun (WGS) entry which is preliminary data.</text>
</comment>
<sequence>MHRFKLAKTNPTSSPSHFFTRCCCWGFYGHEDERDYEPKVDDSAAVPDEEETRPQPKADDWKAKVKHAFVVHKRFAQMKEEMPELDWPDWDRLFIICAKATLTED</sequence>
<organism evidence="2 3">
    <name type="scientific">Oedothorax gibbosus</name>
    <dbReference type="NCBI Taxonomy" id="931172"/>
    <lineage>
        <taxon>Eukaryota</taxon>
        <taxon>Metazoa</taxon>
        <taxon>Ecdysozoa</taxon>
        <taxon>Arthropoda</taxon>
        <taxon>Chelicerata</taxon>
        <taxon>Arachnida</taxon>
        <taxon>Araneae</taxon>
        <taxon>Araneomorphae</taxon>
        <taxon>Entelegynae</taxon>
        <taxon>Araneoidea</taxon>
        <taxon>Linyphiidae</taxon>
        <taxon>Erigoninae</taxon>
        <taxon>Oedothorax</taxon>
    </lineage>
</organism>
<feature type="region of interest" description="Disordered" evidence="1">
    <location>
        <begin position="38"/>
        <end position="61"/>
    </location>
</feature>
<dbReference type="EMBL" id="JAFNEN010000787">
    <property type="protein sequence ID" value="KAG8177314.1"/>
    <property type="molecule type" value="Genomic_DNA"/>
</dbReference>
<feature type="compositionally biased region" description="Basic and acidic residues" evidence="1">
    <location>
        <begin position="52"/>
        <end position="61"/>
    </location>
</feature>
<name>A0AAV6TZX6_9ARAC</name>
<evidence type="ECO:0000256" key="1">
    <source>
        <dbReference type="SAM" id="MobiDB-lite"/>
    </source>
</evidence>